<evidence type="ECO:0000256" key="6">
    <source>
        <dbReference type="ARBA" id="ARBA00023136"/>
    </source>
</evidence>
<dbReference type="OrthoDB" id="19849at2"/>
<evidence type="ECO:0000313" key="10">
    <source>
        <dbReference type="Proteomes" id="UP000184226"/>
    </source>
</evidence>
<feature type="signal peptide" evidence="8">
    <location>
        <begin position="1"/>
        <end position="24"/>
    </location>
</feature>
<keyword evidence="4" id="KW-0812">Transmembrane</keyword>
<evidence type="ECO:0000256" key="1">
    <source>
        <dbReference type="ARBA" id="ARBA00004571"/>
    </source>
</evidence>
<evidence type="ECO:0000256" key="4">
    <source>
        <dbReference type="ARBA" id="ARBA00022692"/>
    </source>
</evidence>
<evidence type="ECO:0000256" key="3">
    <source>
        <dbReference type="ARBA" id="ARBA00022452"/>
    </source>
</evidence>
<keyword evidence="5 8" id="KW-0732">Signal</keyword>
<dbReference type="EMBL" id="FQXE01000024">
    <property type="protein sequence ID" value="SHI45110.1"/>
    <property type="molecule type" value="Genomic_DNA"/>
</dbReference>
<proteinExistence type="inferred from homology"/>
<dbReference type="Proteomes" id="UP000184226">
    <property type="component" value="Unassembled WGS sequence"/>
</dbReference>
<dbReference type="GO" id="GO:0015483">
    <property type="term" value="F:long-chain fatty acid transporting porin activity"/>
    <property type="evidence" value="ECO:0007669"/>
    <property type="project" value="TreeGrafter"/>
</dbReference>
<dbReference type="GO" id="GO:0009279">
    <property type="term" value="C:cell outer membrane"/>
    <property type="evidence" value="ECO:0007669"/>
    <property type="project" value="UniProtKB-SubCell"/>
</dbReference>
<dbReference type="RefSeq" id="WP_073110003.1">
    <property type="nucleotide sequence ID" value="NZ_FQXE01000024.1"/>
</dbReference>
<name>A0A1M6B8Q3_9BURK</name>
<sequence>MKAATSLRIVSAVVLGMGAASVHAAGFQLLEQNASGIGNSYAGSAALAENASTIFYNPAGMTRLPGVNVSGGATAIRPSFKFKNDGSTVPGSTGGNGGDAGSWGVVPNAYISWELNPNWYLGLGIGAPFGLMTEYEDDNWTGRYHSKKFDIRSVNVNPSIAYKVNDQLSFGAGVNWMRLDAEFSRAVPALAPNGMYLGDLDATVKMDGDAWGWNLGALYQATPATRIGLAYRSRVKIDADGTTRLRNHNVPSPYAAAVPPRNANASTTVKLPDSAVLSVVHDLNSQWQLLADVSWTGWSSIPSLDIDNGALGQDSLDLRFRNTWRVALGANYKWNRQWTLKGGIAWDQSPVHSDNHRPTSLPDNDRYWVSIGAQYNFDERTTVDVGYAHLFVKSTSINNSAAGKGAVRGDYDSNANLLGVQLSYRF</sequence>
<dbReference type="InterPro" id="IPR005017">
    <property type="entry name" value="OMPP1/FadL/TodX"/>
</dbReference>
<feature type="chain" id="PRO_5012364353" evidence="8">
    <location>
        <begin position="25"/>
        <end position="426"/>
    </location>
</feature>
<evidence type="ECO:0000256" key="7">
    <source>
        <dbReference type="ARBA" id="ARBA00023237"/>
    </source>
</evidence>
<evidence type="ECO:0000256" key="5">
    <source>
        <dbReference type="ARBA" id="ARBA00022729"/>
    </source>
</evidence>
<dbReference type="Pfam" id="PF03349">
    <property type="entry name" value="Toluene_X"/>
    <property type="match status" value="1"/>
</dbReference>
<evidence type="ECO:0000256" key="2">
    <source>
        <dbReference type="ARBA" id="ARBA00008163"/>
    </source>
</evidence>
<keyword evidence="6" id="KW-0472">Membrane</keyword>
<gene>
    <name evidence="9" type="ORF">SAMN04488135_12427</name>
</gene>
<dbReference type="STRING" id="658167.SAMN04488135_12427"/>
<evidence type="ECO:0000256" key="8">
    <source>
        <dbReference type="SAM" id="SignalP"/>
    </source>
</evidence>
<keyword evidence="10" id="KW-1185">Reference proteome</keyword>
<keyword evidence="7" id="KW-0998">Cell outer membrane</keyword>
<dbReference type="PANTHER" id="PTHR35093">
    <property type="entry name" value="OUTER MEMBRANE PROTEIN NMB0088-RELATED"/>
    <property type="match status" value="1"/>
</dbReference>
<dbReference type="PANTHER" id="PTHR35093:SF3">
    <property type="entry name" value="LONG-CHAIN FATTY ACID TRANSPORT PROTEIN"/>
    <property type="match status" value="1"/>
</dbReference>
<dbReference type="Gene3D" id="2.40.160.60">
    <property type="entry name" value="Outer membrane protein transport protein (OMPP1/FadL/TodX)"/>
    <property type="match status" value="1"/>
</dbReference>
<evidence type="ECO:0000313" key="9">
    <source>
        <dbReference type="EMBL" id="SHI45110.1"/>
    </source>
</evidence>
<reference evidence="9 10" key="1">
    <citation type="submission" date="2016-11" db="EMBL/GenBank/DDBJ databases">
        <authorList>
            <person name="Jaros S."/>
            <person name="Januszkiewicz K."/>
            <person name="Wedrychowicz H."/>
        </authorList>
    </citation>
    <scope>NUCLEOTIDE SEQUENCE [LARGE SCALE GENOMIC DNA]</scope>
    <source>
        <strain evidence="9 10">CGMCC 1.10190</strain>
    </source>
</reference>
<keyword evidence="3" id="KW-1134">Transmembrane beta strand</keyword>
<protein>
    <submittedName>
        <fullName evidence="9">Long-chain fatty acid transport protein</fullName>
    </submittedName>
</protein>
<organism evidence="9 10">
    <name type="scientific">Pollutimonas bauzanensis</name>
    <dbReference type="NCBI Taxonomy" id="658167"/>
    <lineage>
        <taxon>Bacteria</taxon>
        <taxon>Pseudomonadati</taxon>
        <taxon>Pseudomonadota</taxon>
        <taxon>Betaproteobacteria</taxon>
        <taxon>Burkholderiales</taxon>
        <taxon>Alcaligenaceae</taxon>
        <taxon>Pollutimonas</taxon>
    </lineage>
</organism>
<comment type="similarity">
    <text evidence="2">Belongs to the OmpP1/FadL family.</text>
</comment>
<dbReference type="SUPFAM" id="SSF56935">
    <property type="entry name" value="Porins"/>
    <property type="match status" value="1"/>
</dbReference>
<dbReference type="AlphaFoldDB" id="A0A1M6B8Q3"/>
<comment type="subcellular location">
    <subcellularLocation>
        <location evidence="1">Cell outer membrane</location>
        <topology evidence="1">Multi-pass membrane protein</topology>
    </subcellularLocation>
</comment>
<accession>A0A1M6B8Q3</accession>